<dbReference type="AlphaFoldDB" id="A0A7V9ZA44"/>
<organism evidence="1 2">
    <name type="scientific">Thermaerobacillus caldiproteolyticus</name>
    <dbReference type="NCBI Taxonomy" id="247480"/>
    <lineage>
        <taxon>Bacteria</taxon>
        <taxon>Bacillati</taxon>
        <taxon>Bacillota</taxon>
        <taxon>Bacilli</taxon>
        <taxon>Bacillales</taxon>
        <taxon>Anoxybacillaceae</taxon>
        <taxon>Thermaerobacillus</taxon>
    </lineage>
</organism>
<evidence type="ECO:0000313" key="1">
    <source>
        <dbReference type="EMBL" id="MBA2876875.1"/>
    </source>
</evidence>
<accession>A0A7V9ZA44</accession>
<proteinExistence type="predicted"/>
<dbReference type="Proteomes" id="UP000523087">
    <property type="component" value="Unassembled WGS sequence"/>
</dbReference>
<dbReference type="RefSeq" id="WP_181557526.1">
    <property type="nucleotide sequence ID" value="NZ_JACDUT010000020.1"/>
</dbReference>
<name>A0A7V9ZA44_9BACL</name>
<evidence type="ECO:0000313" key="2">
    <source>
        <dbReference type="Proteomes" id="UP000523087"/>
    </source>
</evidence>
<protein>
    <submittedName>
        <fullName evidence="1">Uncharacterized protein</fullName>
    </submittedName>
</protein>
<gene>
    <name evidence="1" type="ORF">HNR31_003698</name>
</gene>
<keyword evidence="2" id="KW-1185">Reference proteome</keyword>
<dbReference type="EMBL" id="JACDUT010000020">
    <property type="protein sequence ID" value="MBA2876875.1"/>
    <property type="molecule type" value="Genomic_DNA"/>
</dbReference>
<comment type="caution">
    <text evidence="1">The sequence shown here is derived from an EMBL/GenBank/DDBJ whole genome shotgun (WGS) entry which is preliminary data.</text>
</comment>
<sequence length="665" mass="79339">MLEKINRISEVEKFFSNKDHYYNIHEQSFIDVYNVMIDFINESVRLYEGKKQNEEQKVKDNRPYIAKVVNSVMGHGKSTAARVIAKVAHKNNIPLLFVFNNKKSMDSFRKEVQPFVKNELLLIDSDNFNDDIKNIIKNFKIVGITQQRFRDIAIGFGEFSFFSYWKRNIEWIEPIQRTIIIDEMPIFINAEAFDIGKHDNCLDWYDEMVRATNDEELTKFDCERVRVLINYIISMEMAESFKHESEYTSLPTKKLIRHLKDEQQQELLYHVLNTLQKEKVGYKYQNRYKWFLEMLEKDNVGVVNRDEKKTVLLCSKWIDYRHFGNILILDGTADIVRKIYEHGKYELIELPNYHRYKERLRIMFRVINTSKTKRKNKETHESIASDFIEVRDRVKDLNIIALPTKADIKTYVKNGVITEEQYKKYFTNTNKMEHESMALNLLNTTGQNDLAEYNGLGLLALPLRHPTYYKMYAIAIYGVEKDVSLQHENNNDAKSIQWFTDNDVQEIYRQLMLMDFSQIIHRINIRLLNDNEKSYVLIYTNRKGWKDELAKLYELEGILSFDLFRNIKFRNECKERFQYAKTVLEKEPFERELSLGKIHLNFKKWVNRHWNDEERKAIMIEVAESMNLIIHEYPNGYKKIELLPSLAFGTMANKKEKWDNLSLNK</sequence>
<reference evidence="1 2" key="1">
    <citation type="submission" date="2020-07" db="EMBL/GenBank/DDBJ databases">
        <title>Genomic Encyclopedia of Type Strains, Phase IV (KMG-IV): sequencing the most valuable type-strain genomes for metagenomic binning, comparative biology and taxonomic classification.</title>
        <authorList>
            <person name="Goeker M."/>
        </authorList>
    </citation>
    <scope>NUCLEOTIDE SEQUENCE [LARGE SCALE GENOMIC DNA]</scope>
    <source>
        <strain evidence="1 2">DSM 15730</strain>
    </source>
</reference>